<dbReference type="EnsemblBacteria" id="ABR80054">
    <property type="protein sequence ID" value="ABR80054"/>
    <property type="gene ID" value="KPN_04704"/>
</dbReference>
<dbReference type="InterPro" id="IPR052931">
    <property type="entry name" value="Prophage_regulatory_activator"/>
</dbReference>
<sequence length="66" mass="8065">MVMNSDRFLRLRQVEDKIGFGKSWIYRQIQLQQFPPSIRLNSRHVAWLESEVDAWIHQRIRLTRDV</sequence>
<evidence type="ECO:0000313" key="2">
    <source>
        <dbReference type="Proteomes" id="UP000000265"/>
    </source>
</evidence>
<dbReference type="HOGENOM" id="CLU_140176_15_1_6"/>
<accession>A6THM0</accession>
<proteinExistence type="predicted"/>
<dbReference type="PANTHER" id="PTHR36154">
    <property type="entry name" value="DNA-BINDING TRANSCRIPTIONAL ACTIVATOR ALPA"/>
    <property type="match status" value="1"/>
</dbReference>
<evidence type="ECO:0000313" key="1">
    <source>
        <dbReference type="EMBL" id="ABR80054.1"/>
    </source>
</evidence>
<dbReference type="EMBL" id="CP000647">
    <property type="protein sequence ID" value="ABR80054.1"/>
    <property type="molecule type" value="Genomic_DNA"/>
</dbReference>
<dbReference type="AlphaFoldDB" id="A6THM0"/>
<dbReference type="STRING" id="272620.KPN_04704"/>
<dbReference type="Proteomes" id="UP000000265">
    <property type="component" value="Chromosome"/>
</dbReference>
<dbReference type="Pfam" id="PF05930">
    <property type="entry name" value="Phage_AlpA"/>
    <property type="match status" value="1"/>
</dbReference>
<reference evidence="1 2" key="2">
    <citation type="submission" date="2006-09" db="EMBL/GenBank/DDBJ databases">
        <authorList>
            <consortium name="The Klebsiella pneumonia Genome Sequencing Project"/>
            <person name="McClelland M."/>
            <person name="Sanderson E.K."/>
            <person name="Spieth J."/>
            <person name="Clifton W.S."/>
            <person name="Latreille P."/>
            <person name="Sabo A."/>
            <person name="Pepin K."/>
            <person name="Bhonagiri V."/>
            <person name="Porwollik S."/>
            <person name="Ali J."/>
            <person name="Wilson R.K."/>
        </authorList>
    </citation>
    <scope>NUCLEOTIDE SEQUENCE [LARGE SCALE GENOMIC DNA]</scope>
    <source>
        <strain evidence="2">ATCC 700721 / MGH 78578</strain>
    </source>
</reference>
<organism evidence="1 2">
    <name type="scientific">Klebsiella pneumoniae subsp. pneumoniae (strain ATCC 700721 / MGH 78578)</name>
    <dbReference type="NCBI Taxonomy" id="272620"/>
    <lineage>
        <taxon>Bacteria</taxon>
        <taxon>Pseudomonadati</taxon>
        <taxon>Pseudomonadota</taxon>
        <taxon>Gammaproteobacteria</taxon>
        <taxon>Enterobacterales</taxon>
        <taxon>Enterobacteriaceae</taxon>
        <taxon>Klebsiella/Raoultella group</taxon>
        <taxon>Klebsiella</taxon>
        <taxon>Klebsiella pneumoniae complex</taxon>
    </lineage>
</organism>
<dbReference type="Gene3D" id="1.10.238.160">
    <property type="match status" value="1"/>
</dbReference>
<reference evidence="1 2" key="1">
    <citation type="journal article" date="2001" name="Nature">
        <title>Complete genome sequence of Salmonella enterica serovar Typhimurium LT2.</title>
        <authorList>
            <person name="McClelland M."/>
            <person name="Sanderson K.E."/>
            <person name="Spieth J."/>
            <person name="Clifton S.W."/>
            <person name="Latreille P."/>
            <person name="Courtney L."/>
            <person name="Porwollik S."/>
            <person name="Ali J."/>
            <person name="Dante M."/>
            <person name="Du F."/>
            <person name="Hou S."/>
            <person name="Layman D."/>
            <person name="Leonard S."/>
            <person name="Nguyen C."/>
            <person name="Scott K."/>
            <person name="Holmes A."/>
            <person name="Grewal N."/>
            <person name="Mulvaney E."/>
            <person name="Ryan E."/>
            <person name="Sun H."/>
            <person name="Florea L."/>
            <person name="Miller W."/>
            <person name="Stoneking T."/>
            <person name="Nhan M."/>
            <person name="Waterston R."/>
            <person name="Wilson R.K."/>
        </authorList>
    </citation>
    <scope>NUCLEOTIDE SEQUENCE [LARGE SCALE GENOMIC DNA]</scope>
    <source>
        <strain evidence="2">ATCC 700721 / MGH 78578</strain>
    </source>
</reference>
<dbReference type="PANTHER" id="PTHR36154:SF1">
    <property type="entry name" value="DNA-BINDING TRANSCRIPTIONAL ACTIVATOR ALPA"/>
    <property type="match status" value="1"/>
</dbReference>
<evidence type="ECO:0008006" key="3">
    <source>
        <dbReference type="Google" id="ProtNLM"/>
    </source>
</evidence>
<dbReference type="KEGG" id="kpn:KPN_04704"/>
<name>A6THM0_KLEP7</name>
<dbReference type="InterPro" id="IPR010260">
    <property type="entry name" value="AlpA"/>
</dbReference>
<gene>
    <name evidence="1" type="ORF">KPN_04704</name>
</gene>
<dbReference type="PaxDb" id="272620-KPN_04704"/>
<protein>
    <recommendedName>
        <fullName evidence="3">AlpA family transcriptional regulator</fullName>
    </recommendedName>
</protein>